<feature type="region of interest" description="Disordered" evidence="5">
    <location>
        <begin position="63"/>
        <end position="173"/>
    </location>
</feature>
<evidence type="ECO:0000313" key="6">
    <source>
        <dbReference type="EMBL" id="OXG27721.1"/>
    </source>
</evidence>
<feature type="region of interest" description="Disordered" evidence="5">
    <location>
        <begin position="829"/>
        <end position="885"/>
    </location>
</feature>
<feature type="compositionally biased region" description="Polar residues" evidence="5">
    <location>
        <begin position="253"/>
        <end position="279"/>
    </location>
</feature>
<dbReference type="EMBL" id="AMKT01000018">
    <property type="protein sequence ID" value="OXG27721.1"/>
    <property type="molecule type" value="Genomic_DNA"/>
</dbReference>
<feature type="compositionally biased region" description="Low complexity" evidence="5">
    <location>
        <begin position="240"/>
        <end position="252"/>
    </location>
</feature>
<dbReference type="Proteomes" id="UP000199727">
    <property type="component" value="Unassembled WGS sequence"/>
</dbReference>
<dbReference type="GO" id="GO:0000149">
    <property type="term" value="F:SNARE binding"/>
    <property type="evidence" value="ECO:0007669"/>
    <property type="project" value="TreeGrafter"/>
</dbReference>
<name>A0A854QIW0_CRYNE</name>
<dbReference type="PANTHER" id="PTHR15157:SF5">
    <property type="entry name" value="UV RADIATION RESISTANCE-ASSOCIATED GENE PROTEIN"/>
    <property type="match status" value="1"/>
</dbReference>
<sequence length="885" mass="96363">MSISAVSIPHIAMALGSSTHNLSLNDKPRIRHITGIRIHQLTLPESLSYASRLVPEQVPEGFTLGESSRTVASPEPATTKPEPQRSRQSSVGPKAISRDRRLSGSSSFRGRSDSLASAKTIQPPSPRVGSVPRARGTRHRAPTLAGEALGLGKDLEGDHDLSPHLHGSLSEQMELTRKEKRRLARCFVVFRLPPTAPETKSSERCPTRKSAPPGPKKANSDEVILQSKQRESGTRPITISASALSKSSPSSPTIVTRTTSLPGSNSNSRIRTPSLTSHIPSKMPSPPLASPRSSELASLSPRNSSLRGQSTPIASRSSTSIYRSTKKGIIGSDVAPLPPPRPAVTPMIVPFFISPIHSPSIFPRFSDLDPQSDFAPWLTYTDLASTLVEIQIWVETPDIGGDKDVGTRKWKLLEGVGGIVQLDRLTRKTGQGSPNSLELTFSFDPKGVYCIAPSESSQETTSALVEDQRWKDSKLKKGVGVGSLHQLVNMHAVITDTQRDIAQVQSKVNKLLDEDVDNRALKRELSERENRIAWIRNKVEEVQKRIKDTRARITIKSEELQTRRDGLADADEVDNALRIQAREFGDKIDSLRSERDSLLPKIHRIRASHIQVLDNLFPIQPSDPSILLYTILGVPLPIPSSAKDPAPPISLPAHKVDERTTAAALGYAAMVVQILGNLRGQAGALPYPITCAGSKSAVKDVVSVMQGPRSFPLYAKGVERYRYEYGVFLLNKNIEVLMQDANIRLLDLRQTLPNLKNLLLMLSSSAYTPMPKHQTSFTGSGVSTYSSSRKFSGAWLHQRNDSVRLSSPSSSVGKGSSLSISTRGITGALAAPSPLNKRGRGARRSLLSQNRMEREVDLGSTDSDESELFEKEGDGDAPAGRKIIA</sequence>
<dbReference type="PANTHER" id="PTHR15157">
    <property type="entry name" value="UV RADIATION RESISTANCE-ASSOCIATED GENE PROTEIN"/>
    <property type="match status" value="1"/>
</dbReference>
<dbReference type="GO" id="GO:0032991">
    <property type="term" value="C:protein-containing complex"/>
    <property type="evidence" value="ECO:0007669"/>
    <property type="project" value="UniProtKB-ARBA"/>
</dbReference>
<evidence type="ECO:0000256" key="5">
    <source>
        <dbReference type="SAM" id="MobiDB-lite"/>
    </source>
</evidence>
<dbReference type="GO" id="GO:0005768">
    <property type="term" value="C:endosome"/>
    <property type="evidence" value="ECO:0007669"/>
    <property type="project" value="TreeGrafter"/>
</dbReference>
<feature type="compositionally biased region" description="Basic and acidic residues" evidence="5">
    <location>
        <begin position="153"/>
        <end position="163"/>
    </location>
</feature>
<dbReference type="OrthoDB" id="72772at2759"/>
<evidence type="ECO:0000256" key="2">
    <source>
        <dbReference type="ARBA" id="ARBA00013807"/>
    </source>
</evidence>
<evidence type="ECO:0000313" key="7">
    <source>
        <dbReference type="Proteomes" id="UP000199727"/>
    </source>
</evidence>
<gene>
    <name evidence="6" type="ORF">C361_00992</name>
</gene>
<feature type="compositionally biased region" description="Polar residues" evidence="5">
    <location>
        <begin position="291"/>
        <end position="320"/>
    </location>
</feature>
<dbReference type="GO" id="GO:0000323">
    <property type="term" value="C:lytic vacuole"/>
    <property type="evidence" value="ECO:0007669"/>
    <property type="project" value="TreeGrafter"/>
</dbReference>
<reference evidence="6 7" key="1">
    <citation type="submission" date="2017-06" db="EMBL/GenBank/DDBJ databases">
        <title>Global population genomics of the pathogenic fungus Cryptococcus neoformans var. grubii.</title>
        <authorList>
            <person name="Cuomo C."/>
            <person name="Litvintseva A."/>
            <person name="Chen Y."/>
            <person name="Young S."/>
            <person name="Zeng Q."/>
            <person name="Chapman S."/>
            <person name="Gujja S."/>
            <person name="Saif S."/>
            <person name="Birren B."/>
        </authorList>
    </citation>
    <scope>NUCLEOTIDE SEQUENCE [LARGE SCALE GENOMIC DNA]</scope>
    <source>
        <strain evidence="6 7">Tu259-1</strain>
    </source>
</reference>
<keyword evidence="3 4" id="KW-0175">Coiled coil</keyword>
<organism evidence="6 7">
    <name type="scientific">Cryptococcus neoformans Tu259-1</name>
    <dbReference type="NCBI Taxonomy" id="1230072"/>
    <lineage>
        <taxon>Eukaryota</taxon>
        <taxon>Fungi</taxon>
        <taxon>Dikarya</taxon>
        <taxon>Basidiomycota</taxon>
        <taxon>Agaricomycotina</taxon>
        <taxon>Tremellomycetes</taxon>
        <taxon>Tremellales</taxon>
        <taxon>Cryptococcaceae</taxon>
        <taxon>Cryptococcus</taxon>
        <taxon>Cryptococcus neoformans species complex</taxon>
    </lineage>
</organism>
<protein>
    <recommendedName>
        <fullName evidence="2">Autophagy-related protein 14</fullName>
    </recommendedName>
</protein>
<dbReference type="Pfam" id="PF10186">
    <property type="entry name" value="ATG14"/>
    <property type="match status" value="1"/>
</dbReference>
<feature type="region of interest" description="Disordered" evidence="5">
    <location>
        <begin position="196"/>
        <end position="320"/>
    </location>
</feature>
<dbReference type="GO" id="GO:0035493">
    <property type="term" value="P:SNARE complex assembly"/>
    <property type="evidence" value="ECO:0007669"/>
    <property type="project" value="TreeGrafter"/>
</dbReference>
<proteinExistence type="inferred from homology"/>
<accession>A0A854QIW0</accession>
<evidence type="ECO:0000256" key="1">
    <source>
        <dbReference type="ARBA" id="ARBA00009574"/>
    </source>
</evidence>
<comment type="caution">
    <text evidence="6">The sequence shown here is derived from an EMBL/GenBank/DDBJ whole genome shotgun (WGS) entry which is preliminary data.</text>
</comment>
<dbReference type="InterPro" id="IPR018791">
    <property type="entry name" value="UV_resistance/autophagy_Atg14"/>
</dbReference>
<dbReference type="AlphaFoldDB" id="A0A854QIW0"/>
<feature type="compositionally biased region" description="Low complexity" evidence="5">
    <location>
        <begin position="103"/>
        <end position="117"/>
    </location>
</feature>
<comment type="similarity">
    <text evidence="1">Belongs to the ATG14 family.</text>
</comment>
<evidence type="ECO:0000256" key="4">
    <source>
        <dbReference type="SAM" id="Coils"/>
    </source>
</evidence>
<feature type="coiled-coil region" evidence="4">
    <location>
        <begin position="494"/>
        <end position="559"/>
    </location>
</feature>
<evidence type="ECO:0000256" key="3">
    <source>
        <dbReference type="ARBA" id="ARBA00023054"/>
    </source>
</evidence>